<dbReference type="InterPro" id="IPR027939">
    <property type="entry name" value="NMT1/THI5"/>
</dbReference>
<keyword evidence="1" id="KW-0732">Signal</keyword>
<comment type="caution">
    <text evidence="3">The sequence shown here is derived from an EMBL/GenBank/DDBJ whole genome shotgun (WGS) entry which is preliminary data.</text>
</comment>
<dbReference type="PANTHER" id="PTHR31528:SF3">
    <property type="entry name" value="THIAMINE BIOSYNTHESIS PROTEIN HI_0357-RELATED"/>
    <property type="match status" value="1"/>
</dbReference>
<organism evidence="3 4">
    <name type="scientific">Tanticharoenia sakaeratensis NBRC 103193</name>
    <dbReference type="NCBI Taxonomy" id="1231623"/>
    <lineage>
        <taxon>Bacteria</taxon>
        <taxon>Pseudomonadati</taxon>
        <taxon>Pseudomonadota</taxon>
        <taxon>Alphaproteobacteria</taxon>
        <taxon>Acetobacterales</taxon>
        <taxon>Acetobacteraceae</taxon>
        <taxon>Tanticharoenia</taxon>
    </lineage>
</organism>
<proteinExistence type="predicted"/>
<gene>
    <name evidence="3" type="ORF">Tasa_019_087</name>
</gene>
<evidence type="ECO:0000313" key="4">
    <source>
        <dbReference type="Proteomes" id="UP000032679"/>
    </source>
</evidence>
<dbReference type="PANTHER" id="PTHR31528">
    <property type="entry name" value="4-AMINO-5-HYDROXYMETHYL-2-METHYLPYRIMIDINE PHOSPHATE SYNTHASE THI11-RELATED"/>
    <property type="match status" value="1"/>
</dbReference>
<feature type="domain" description="SsuA/THI5-like" evidence="2">
    <location>
        <begin position="32"/>
        <end position="232"/>
    </location>
</feature>
<name>A0A0D6ML95_9PROT</name>
<protein>
    <submittedName>
        <fullName evidence="3">NMT1/THI5 like domain-containing protein</fullName>
    </submittedName>
</protein>
<dbReference type="InterPro" id="IPR015168">
    <property type="entry name" value="SsuA/THI5"/>
</dbReference>
<dbReference type="AlphaFoldDB" id="A0A0D6ML95"/>
<evidence type="ECO:0000259" key="2">
    <source>
        <dbReference type="Pfam" id="PF09084"/>
    </source>
</evidence>
<evidence type="ECO:0000256" key="1">
    <source>
        <dbReference type="SAM" id="SignalP"/>
    </source>
</evidence>
<dbReference type="Gene3D" id="3.40.190.10">
    <property type="entry name" value="Periplasmic binding protein-like II"/>
    <property type="match status" value="2"/>
</dbReference>
<evidence type="ECO:0000313" key="3">
    <source>
        <dbReference type="EMBL" id="GAN54402.1"/>
    </source>
</evidence>
<feature type="signal peptide" evidence="1">
    <location>
        <begin position="1"/>
        <end position="17"/>
    </location>
</feature>
<reference evidence="3 4" key="1">
    <citation type="submission" date="2012-10" db="EMBL/GenBank/DDBJ databases">
        <title>Genome sequencing of Tanticharoenia sakaeratensis NBRC 103193.</title>
        <authorList>
            <person name="Azuma Y."/>
            <person name="Hadano H."/>
            <person name="Hirakawa H."/>
            <person name="Matsushita K."/>
        </authorList>
    </citation>
    <scope>NUCLEOTIDE SEQUENCE [LARGE SCALE GENOMIC DNA]</scope>
    <source>
        <strain evidence="3 4">NBRC 103193</strain>
    </source>
</reference>
<dbReference type="RefSeq" id="WP_048848937.1">
    <property type="nucleotide sequence ID" value="NZ_BALE01000019.1"/>
</dbReference>
<accession>A0A0D6ML95</accession>
<dbReference type="Pfam" id="PF09084">
    <property type="entry name" value="NMT1"/>
    <property type="match status" value="1"/>
</dbReference>
<sequence length="326" mass="35810">MIAAFVAIICLVSQACAQTHVRVALGWLPQGDFAGYFAAKADGLYDRAGLDVEIVPGNMKNGAIMLLATGAYDFVTLFNSGVALDMANVHLPYVVVAAIDQQDPTAIIVHDAPGAPKSLAELRDYPIMISPDAQDNYWAFLTEKFAYTTRQIRRYTGAGALFVANPHIAQQGYLTNDVPRFVDAGVPIRIFPLFEAGYSSYGPMIVARRALVDQHPEIVQRFVDATLTGWCHYLHGDRSAADRLIMQGNPDYAPRNAQDAIDAIRRYDLIEGGDARTGGLGIMTSARWSAYLQQMQPTGLYPKTMDFSGLYTTRFLHHTTCAAPRR</sequence>
<feature type="chain" id="PRO_5002308139" evidence="1">
    <location>
        <begin position="18"/>
        <end position="326"/>
    </location>
</feature>
<dbReference type="EMBL" id="BALE01000019">
    <property type="protein sequence ID" value="GAN54402.1"/>
    <property type="molecule type" value="Genomic_DNA"/>
</dbReference>
<dbReference type="OrthoDB" id="7431968at2"/>
<dbReference type="STRING" id="1231623.Tasa_019_087"/>
<dbReference type="GO" id="GO:0009228">
    <property type="term" value="P:thiamine biosynthetic process"/>
    <property type="evidence" value="ECO:0007669"/>
    <property type="project" value="InterPro"/>
</dbReference>
<dbReference type="SUPFAM" id="SSF53850">
    <property type="entry name" value="Periplasmic binding protein-like II"/>
    <property type="match status" value="1"/>
</dbReference>
<keyword evidence="4" id="KW-1185">Reference proteome</keyword>
<dbReference type="Proteomes" id="UP000032679">
    <property type="component" value="Unassembled WGS sequence"/>
</dbReference>